<keyword evidence="2" id="KW-1185">Reference proteome</keyword>
<sequence length="120" mass="14510">MKSSKKFSRSMEYCITEENRNRRKRTNKFEKIINRNCGYIIQVFRISPFLDRKRLLEINTECTVLPRNLPEEQLQYQLLPAPVHTYKPEATHVPEKSIRIINNPRMNFEMNYRLYTSNNL</sequence>
<dbReference type="EMBL" id="SEYY01025167">
    <property type="protein sequence ID" value="KAB7493637.1"/>
    <property type="molecule type" value="Genomic_DNA"/>
</dbReference>
<evidence type="ECO:0000313" key="2">
    <source>
        <dbReference type="Proteomes" id="UP000326759"/>
    </source>
</evidence>
<protein>
    <submittedName>
        <fullName evidence="1">Uncharacterized protein</fullName>
    </submittedName>
</protein>
<name>A0A5N5SHN2_9CRUS</name>
<gene>
    <name evidence="1" type="ORF">Anas_03055</name>
</gene>
<evidence type="ECO:0000313" key="1">
    <source>
        <dbReference type="EMBL" id="KAB7493637.1"/>
    </source>
</evidence>
<proteinExistence type="predicted"/>
<dbReference type="AlphaFoldDB" id="A0A5N5SHN2"/>
<accession>A0A5N5SHN2</accession>
<reference evidence="1 2" key="1">
    <citation type="journal article" date="2019" name="PLoS Biol.">
        <title>Sex chromosomes control vertical transmission of feminizing Wolbachia symbionts in an isopod.</title>
        <authorList>
            <person name="Becking T."/>
            <person name="Chebbi M.A."/>
            <person name="Giraud I."/>
            <person name="Moumen B."/>
            <person name="Laverre T."/>
            <person name="Caubet Y."/>
            <person name="Peccoud J."/>
            <person name="Gilbert C."/>
            <person name="Cordaux R."/>
        </authorList>
    </citation>
    <scope>NUCLEOTIDE SEQUENCE [LARGE SCALE GENOMIC DNA]</scope>
    <source>
        <strain evidence="1">ANa2</strain>
        <tissue evidence="1">Whole body excluding digestive tract and cuticle</tissue>
    </source>
</reference>
<comment type="caution">
    <text evidence="1">The sequence shown here is derived from an EMBL/GenBank/DDBJ whole genome shotgun (WGS) entry which is preliminary data.</text>
</comment>
<dbReference type="Proteomes" id="UP000326759">
    <property type="component" value="Unassembled WGS sequence"/>
</dbReference>
<organism evidence="1 2">
    <name type="scientific">Armadillidium nasatum</name>
    <dbReference type="NCBI Taxonomy" id="96803"/>
    <lineage>
        <taxon>Eukaryota</taxon>
        <taxon>Metazoa</taxon>
        <taxon>Ecdysozoa</taxon>
        <taxon>Arthropoda</taxon>
        <taxon>Crustacea</taxon>
        <taxon>Multicrustacea</taxon>
        <taxon>Malacostraca</taxon>
        <taxon>Eumalacostraca</taxon>
        <taxon>Peracarida</taxon>
        <taxon>Isopoda</taxon>
        <taxon>Oniscidea</taxon>
        <taxon>Crinocheta</taxon>
        <taxon>Armadillidiidae</taxon>
        <taxon>Armadillidium</taxon>
    </lineage>
</organism>